<reference evidence="10 11" key="1">
    <citation type="journal article" date="2019" name="Mol. Biol. Evol.">
        <title>Blast fungal genomes show frequent chromosomal changes, gene gains and losses, and effector gene turnover.</title>
        <authorList>
            <person name="Gomez Luciano L.B."/>
            <person name="Jason Tsai I."/>
            <person name="Chuma I."/>
            <person name="Tosa Y."/>
            <person name="Chen Y.H."/>
            <person name="Li J.Y."/>
            <person name="Li M.Y."/>
            <person name="Jade Lu M.Y."/>
            <person name="Nakayashiki H."/>
            <person name="Li W.H."/>
        </authorList>
    </citation>
    <scope>NUCLEOTIDE SEQUENCE [LARGE SCALE GENOMIC DNA]</scope>
    <source>
        <strain evidence="10">MZ5-1-6</strain>
    </source>
</reference>
<dbReference type="GO" id="GO:0005789">
    <property type="term" value="C:endoplasmic reticulum membrane"/>
    <property type="evidence" value="ECO:0007669"/>
    <property type="project" value="UniProtKB-SubCell"/>
</dbReference>
<keyword evidence="5" id="KW-0732">Signal</keyword>
<keyword evidence="4" id="KW-0812">Transmembrane</keyword>
<evidence type="ECO:0000256" key="2">
    <source>
        <dbReference type="ARBA" id="ARBA00008203"/>
    </source>
</evidence>
<keyword evidence="9" id="KW-0961">Cell wall biogenesis/degradation</keyword>
<dbReference type="PANTHER" id="PTHR28285">
    <property type="entry name" value="PROTEIN BIG1"/>
    <property type="match status" value="1"/>
</dbReference>
<dbReference type="AlphaFoldDB" id="A0A4P7N3I3"/>
<sequence>MRLSIGASFLAFASAHAFSDSSPFVFLSTVQITRPSTASNAQLQSSSQVLSTAKSMLESCPTEQYLLISQPNAHASDLRCAADHPGCRKAPNLVRHASSDSPLSVAEVFGSLSFSDFADHIKASCMQVGKTAHVVEHTLKELPTSNEPAERAAALEENDQELGNILDTAHDEGDYTAIYFSNPNDFKPYESGFDDSIHMELKRQLVDTPLVKPRVAGKFSDNSTGHHDGLFHRYQFFTPGIFMGLLAMFLMMAILYVGLQALGSLQVPYGAFEKEMGPAAQRKNQ</sequence>
<dbReference type="GO" id="GO:0006078">
    <property type="term" value="P:(1-&gt;6)-beta-D-glucan biosynthetic process"/>
    <property type="evidence" value="ECO:0007669"/>
    <property type="project" value="TreeGrafter"/>
</dbReference>
<name>A0A4P7N3I3_PYROR</name>
<dbReference type="InterPro" id="IPR046756">
    <property type="entry name" value="VAS1/VOA1_TM"/>
</dbReference>
<evidence type="ECO:0000256" key="8">
    <source>
        <dbReference type="ARBA" id="ARBA00023136"/>
    </source>
</evidence>
<gene>
    <name evidence="10" type="ORF">PoMZ_01821</name>
</gene>
<dbReference type="Proteomes" id="UP000294847">
    <property type="component" value="Chromosome 2"/>
</dbReference>
<evidence type="ECO:0000313" key="10">
    <source>
        <dbReference type="EMBL" id="QBZ56903.1"/>
    </source>
</evidence>
<evidence type="ECO:0000313" key="11">
    <source>
        <dbReference type="Proteomes" id="UP000294847"/>
    </source>
</evidence>
<dbReference type="InterPro" id="IPR037654">
    <property type="entry name" value="Big1"/>
</dbReference>
<evidence type="ECO:0000256" key="3">
    <source>
        <dbReference type="ARBA" id="ARBA00022089"/>
    </source>
</evidence>
<keyword evidence="6" id="KW-0256">Endoplasmic reticulum</keyword>
<organism evidence="10 11">
    <name type="scientific">Pyricularia oryzae</name>
    <name type="common">Rice blast fungus</name>
    <name type="synonym">Magnaporthe oryzae</name>
    <dbReference type="NCBI Taxonomy" id="318829"/>
    <lineage>
        <taxon>Eukaryota</taxon>
        <taxon>Fungi</taxon>
        <taxon>Dikarya</taxon>
        <taxon>Ascomycota</taxon>
        <taxon>Pezizomycotina</taxon>
        <taxon>Sordariomycetes</taxon>
        <taxon>Sordariomycetidae</taxon>
        <taxon>Magnaporthales</taxon>
        <taxon>Pyriculariaceae</taxon>
        <taxon>Pyricularia</taxon>
    </lineage>
</organism>
<accession>A0A4P7N3I3</accession>
<proteinExistence type="inferred from homology"/>
<evidence type="ECO:0000256" key="5">
    <source>
        <dbReference type="ARBA" id="ARBA00022729"/>
    </source>
</evidence>
<dbReference type="GO" id="GO:0071555">
    <property type="term" value="P:cell wall organization"/>
    <property type="evidence" value="ECO:0007669"/>
    <property type="project" value="UniProtKB-KW"/>
</dbReference>
<keyword evidence="7" id="KW-1133">Transmembrane helix</keyword>
<evidence type="ECO:0000256" key="4">
    <source>
        <dbReference type="ARBA" id="ARBA00022692"/>
    </source>
</evidence>
<evidence type="ECO:0000256" key="7">
    <source>
        <dbReference type="ARBA" id="ARBA00022989"/>
    </source>
</evidence>
<dbReference type="Pfam" id="PF20520">
    <property type="entry name" value="Ac45-VOA1_TM"/>
    <property type="match status" value="1"/>
</dbReference>
<evidence type="ECO:0000256" key="1">
    <source>
        <dbReference type="ARBA" id="ARBA00004115"/>
    </source>
</evidence>
<comment type="subcellular location">
    <subcellularLocation>
        <location evidence="1">Endoplasmic reticulum membrane</location>
        <topology evidence="1">Single-pass type I membrane protein</topology>
    </subcellularLocation>
</comment>
<dbReference type="EMBL" id="CP034205">
    <property type="protein sequence ID" value="QBZ56903.1"/>
    <property type="molecule type" value="Genomic_DNA"/>
</dbReference>
<dbReference type="GO" id="GO:0009272">
    <property type="term" value="P:fungal-type cell wall biogenesis"/>
    <property type="evidence" value="ECO:0007669"/>
    <property type="project" value="TreeGrafter"/>
</dbReference>
<evidence type="ECO:0000256" key="9">
    <source>
        <dbReference type="ARBA" id="ARBA00023316"/>
    </source>
</evidence>
<keyword evidence="8" id="KW-0472">Membrane</keyword>
<comment type="similarity">
    <text evidence="2">Belongs to the BIG1 family.</text>
</comment>
<evidence type="ECO:0000256" key="6">
    <source>
        <dbReference type="ARBA" id="ARBA00022824"/>
    </source>
</evidence>
<dbReference type="PANTHER" id="PTHR28285:SF1">
    <property type="entry name" value="PROTEIN BIG1"/>
    <property type="match status" value="1"/>
</dbReference>
<protein>
    <recommendedName>
        <fullName evidence="3">Protein BIG1</fullName>
    </recommendedName>
</protein>